<proteinExistence type="inferred from homology"/>
<dbReference type="NCBIfam" id="TIGR00018">
    <property type="entry name" value="panC"/>
    <property type="match status" value="1"/>
</dbReference>
<evidence type="ECO:0000256" key="7">
    <source>
        <dbReference type="ARBA" id="ARBA00022840"/>
    </source>
</evidence>
<dbReference type="GO" id="GO:0005829">
    <property type="term" value="C:cytosol"/>
    <property type="evidence" value="ECO:0007669"/>
    <property type="project" value="TreeGrafter"/>
</dbReference>
<gene>
    <name evidence="10" type="ORF">LCGC14_0205310</name>
</gene>
<dbReference type="PANTHER" id="PTHR21299">
    <property type="entry name" value="CYTIDYLATE KINASE/PANTOATE-BETA-ALANINE LIGASE"/>
    <property type="match status" value="1"/>
</dbReference>
<comment type="pathway">
    <text evidence="1">Cofactor biosynthesis; (R)-pantothenate biosynthesis; (R)-pantothenate from (R)-pantoate and beta-alanine: step 1/1.</text>
</comment>
<dbReference type="Pfam" id="PF02569">
    <property type="entry name" value="Pantoate_ligase"/>
    <property type="match status" value="1"/>
</dbReference>
<protein>
    <recommendedName>
        <fullName evidence="3">pantoate--beta-alanine ligase (AMP-forming)</fullName>
        <ecNumber evidence="3">6.3.2.1</ecNumber>
    </recommendedName>
    <alternativeName>
        <fullName evidence="8">Pantoate-activating enzyme</fullName>
    </alternativeName>
</protein>
<dbReference type="EC" id="6.3.2.1" evidence="3"/>
<dbReference type="GO" id="GO:0004592">
    <property type="term" value="F:pantoate-beta-alanine ligase activity"/>
    <property type="evidence" value="ECO:0007669"/>
    <property type="project" value="UniProtKB-EC"/>
</dbReference>
<keyword evidence="6" id="KW-0547">Nucleotide-binding</keyword>
<dbReference type="Gene3D" id="3.30.1300.10">
    <property type="entry name" value="Pantoate-beta-alanine ligase, C-terminal domain"/>
    <property type="match status" value="1"/>
</dbReference>
<comment type="catalytic activity">
    <reaction evidence="9">
        <text>(R)-pantoate + beta-alanine + ATP = (R)-pantothenate + AMP + diphosphate + H(+)</text>
        <dbReference type="Rhea" id="RHEA:10912"/>
        <dbReference type="ChEBI" id="CHEBI:15378"/>
        <dbReference type="ChEBI" id="CHEBI:15980"/>
        <dbReference type="ChEBI" id="CHEBI:29032"/>
        <dbReference type="ChEBI" id="CHEBI:30616"/>
        <dbReference type="ChEBI" id="CHEBI:33019"/>
        <dbReference type="ChEBI" id="CHEBI:57966"/>
        <dbReference type="ChEBI" id="CHEBI:456215"/>
        <dbReference type="EC" id="6.3.2.1"/>
    </reaction>
</comment>
<evidence type="ECO:0000256" key="8">
    <source>
        <dbReference type="ARBA" id="ARBA00032806"/>
    </source>
</evidence>
<evidence type="ECO:0000256" key="3">
    <source>
        <dbReference type="ARBA" id="ARBA00012219"/>
    </source>
</evidence>
<dbReference type="InterPro" id="IPR014729">
    <property type="entry name" value="Rossmann-like_a/b/a_fold"/>
</dbReference>
<dbReference type="HAMAP" id="MF_00158">
    <property type="entry name" value="PanC"/>
    <property type="match status" value="1"/>
</dbReference>
<evidence type="ECO:0000256" key="2">
    <source>
        <dbReference type="ARBA" id="ARBA00009256"/>
    </source>
</evidence>
<evidence type="ECO:0000256" key="5">
    <source>
        <dbReference type="ARBA" id="ARBA00022655"/>
    </source>
</evidence>
<dbReference type="PANTHER" id="PTHR21299:SF1">
    <property type="entry name" value="PANTOATE--BETA-ALANINE LIGASE"/>
    <property type="match status" value="1"/>
</dbReference>
<keyword evidence="7" id="KW-0067">ATP-binding</keyword>
<name>A0A0F9XL16_9ZZZZ</name>
<organism evidence="10">
    <name type="scientific">marine sediment metagenome</name>
    <dbReference type="NCBI Taxonomy" id="412755"/>
    <lineage>
        <taxon>unclassified sequences</taxon>
        <taxon>metagenomes</taxon>
        <taxon>ecological metagenomes</taxon>
    </lineage>
</organism>
<evidence type="ECO:0000256" key="9">
    <source>
        <dbReference type="ARBA" id="ARBA00048258"/>
    </source>
</evidence>
<dbReference type="GO" id="GO:0015940">
    <property type="term" value="P:pantothenate biosynthetic process"/>
    <property type="evidence" value="ECO:0007669"/>
    <property type="project" value="UniProtKB-UniPathway"/>
</dbReference>
<sequence>MKIITDIAEMRRFVAQAKAAGKTVGLVATLGGMHEGHLSLIDAARADCDVVVVSIFLNPTQFGPSEDLAAYPRTPEADHAACDSRGVDVVFAPSVKTIYGGDSLTEIRVRKLSETLCGRSRPIHFTGVCTVVAKLFNIIPAHKAYFGAKDYQQSVVIRRMVADLNAPIEIVVCPTVREGDGLALSTRNKYLSADERGQAAELYGALSMAAEMIRSSRPPAADVIAAIGRHLAERAPLGEIDYVQTVDPDDLTDVQDTDGPLVIALAVRFGGTRLIDNMRVDAPAQAN</sequence>
<dbReference type="AlphaFoldDB" id="A0A0F9XL16"/>
<dbReference type="SUPFAM" id="SSF52374">
    <property type="entry name" value="Nucleotidylyl transferase"/>
    <property type="match status" value="1"/>
</dbReference>
<comment type="similarity">
    <text evidence="2">Belongs to the pantothenate synthetase family.</text>
</comment>
<reference evidence="10" key="1">
    <citation type="journal article" date="2015" name="Nature">
        <title>Complex archaea that bridge the gap between prokaryotes and eukaryotes.</title>
        <authorList>
            <person name="Spang A."/>
            <person name="Saw J.H."/>
            <person name="Jorgensen S.L."/>
            <person name="Zaremba-Niedzwiedzka K."/>
            <person name="Martijn J."/>
            <person name="Lind A.E."/>
            <person name="van Eijk R."/>
            <person name="Schleper C."/>
            <person name="Guy L."/>
            <person name="Ettema T.J."/>
        </authorList>
    </citation>
    <scope>NUCLEOTIDE SEQUENCE</scope>
</reference>
<evidence type="ECO:0000256" key="6">
    <source>
        <dbReference type="ARBA" id="ARBA00022741"/>
    </source>
</evidence>
<evidence type="ECO:0000256" key="1">
    <source>
        <dbReference type="ARBA" id="ARBA00004990"/>
    </source>
</evidence>
<dbReference type="CDD" id="cd00560">
    <property type="entry name" value="PanC"/>
    <property type="match status" value="1"/>
</dbReference>
<dbReference type="UniPathway" id="UPA00028">
    <property type="reaction ID" value="UER00005"/>
</dbReference>
<dbReference type="EMBL" id="LAZR01000092">
    <property type="protein sequence ID" value="KKN92788.1"/>
    <property type="molecule type" value="Genomic_DNA"/>
</dbReference>
<dbReference type="Gene3D" id="3.40.50.620">
    <property type="entry name" value="HUPs"/>
    <property type="match status" value="1"/>
</dbReference>
<evidence type="ECO:0000256" key="4">
    <source>
        <dbReference type="ARBA" id="ARBA00022598"/>
    </source>
</evidence>
<dbReference type="GO" id="GO:0005524">
    <property type="term" value="F:ATP binding"/>
    <property type="evidence" value="ECO:0007669"/>
    <property type="project" value="UniProtKB-KW"/>
</dbReference>
<dbReference type="InterPro" id="IPR003721">
    <property type="entry name" value="Pantoate_ligase"/>
</dbReference>
<comment type="caution">
    <text evidence="10">The sequence shown here is derived from an EMBL/GenBank/DDBJ whole genome shotgun (WGS) entry which is preliminary data.</text>
</comment>
<dbReference type="InterPro" id="IPR042176">
    <property type="entry name" value="Pantoate_ligase_C"/>
</dbReference>
<accession>A0A0F9XL16</accession>
<keyword evidence="5" id="KW-0566">Pantothenate biosynthesis</keyword>
<dbReference type="FunFam" id="3.40.50.620:FF:000013">
    <property type="entry name" value="Pantothenate synthetase"/>
    <property type="match status" value="1"/>
</dbReference>
<evidence type="ECO:0000313" key="10">
    <source>
        <dbReference type="EMBL" id="KKN92788.1"/>
    </source>
</evidence>
<keyword evidence="4" id="KW-0436">Ligase</keyword>